<evidence type="ECO:0000313" key="2">
    <source>
        <dbReference type="EMBL" id="MBD8038705.1"/>
    </source>
</evidence>
<feature type="coiled-coil region" evidence="1">
    <location>
        <begin position="85"/>
        <end position="279"/>
    </location>
</feature>
<name>A0ABR8Y3B0_9BACL</name>
<dbReference type="Proteomes" id="UP000619101">
    <property type="component" value="Unassembled WGS sequence"/>
</dbReference>
<organism evidence="2 3">
    <name type="scientific">Solibacillus faecavium</name>
    <dbReference type="NCBI Taxonomy" id="2762221"/>
    <lineage>
        <taxon>Bacteria</taxon>
        <taxon>Bacillati</taxon>
        <taxon>Bacillota</taxon>
        <taxon>Bacilli</taxon>
        <taxon>Bacillales</taxon>
        <taxon>Caryophanaceae</taxon>
        <taxon>Solibacillus</taxon>
    </lineage>
</organism>
<keyword evidence="3" id="KW-1185">Reference proteome</keyword>
<dbReference type="EMBL" id="JACSPZ010000014">
    <property type="protein sequence ID" value="MBD8038705.1"/>
    <property type="molecule type" value="Genomic_DNA"/>
</dbReference>
<gene>
    <name evidence="2" type="ORF">H9635_18330</name>
</gene>
<sequence>MADKTFGVKVSEEMYEKAKMVIESSGVSSKDWFEKAVALYELNTIKQGSSDYTQDLSELEHHTTRMYELIVNMIQRSVYLKDHAVKDISDKLESKEAIIQEFQQQLFQLKEEITLKNNMVTALQEQEKELKEKLKANETTLENNQALIAEYKEKNDTLSGLVAKYQAYAEENEQLKIDFSNEKAALVEQANAAEVKGNALQQELAESRKTLASEQKKFEDTLQLSIERKDLEREKALVELERQQQAQLAKANEQYNEQIQALYAEIAELRKINDESREKYQAEIEALKVQKEK</sequence>
<comment type="caution">
    <text evidence="2">The sequence shown here is derived from an EMBL/GenBank/DDBJ whole genome shotgun (WGS) entry which is preliminary data.</text>
</comment>
<proteinExistence type="predicted"/>
<reference evidence="2 3" key="1">
    <citation type="submission" date="2020-08" db="EMBL/GenBank/DDBJ databases">
        <title>A Genomic Blueprint of the Chicken Gut Microbiome.</title>
        <authorList>
            <person name="Gilroy R."/>
            <person name="Ravi A."/>
            <person name="Getino M."/>
            <person name="Pursley I."/>
            <person name="Horton D.L."/>
            <person name="Alikhan N.-F."/>
            <person name="Baker D."/>
            <person name="Gharbi K."/>
            <person name="Hall N."/>
            <person name="Watson M."/>
            <person name="Adriaenssens E.M."/>
            <person name="Foster-Nyarko E."/>
            <person name="Jarju S."/>
            <person name="Secka A."/>
            <person name="Antonio M."/>
            <person name="Oren A."/>
            <person name="Chaudhuri R."/>
            <person name="La Ragione R.M."/>
            <person name="Hildebrand F."/>
            <person name="Pallen M.J."/>
        </authorList>
    </citation>
    <scope>NUCLEOTIDE SEQUENCE [LARGE SCALE GENOMIC DNA]</scope>
    <source>
        <strain evidence="2 3">A46</strain>
    </source>
</reference>
<dbReference type="RefSeq" id="WP_191701768.1">
    <property type="nucleotide sequence ID" value="NZ_JACSPZ010000014.1"/>
</dbReference>
<evidence type="ECO:0000256" key="1">
    <source>
        <dbReference type="SAM" id="Coils"/>
    </source>
</evidence>
<evidence type="ECO:0000313" key="3">
    <source>
        <dbReference type="Proteomes" id="UP000619101"/>
    </source>
</evidence>
<protein>
    <submittedName>
        <fullName evidence="2">Uncharacterized protein</fullName>
    </submittedName>
</protein>
<keyword evidence="1" id="KW-0175">Coiled coil</keyword>
<accession>A0ABR8Y3B0</accession>